<feature type="compositionally biased region" description="Basic and acidic residues" evidence="2">
    <location>
        <begin position="43"/>
        <end position="58"/>
    </location>
</feature>
<feature type="region of interest" description="Disordered" evidence="2">
    <location>
        <begin position="123"/>
        <end position="222"/>
    </location>
</feature>
<feature type="compositionally biased region" description="Basic and acidic residues" evidence="2">
    <location>
        <begin position="11"/>
        <end position="28"/>
    </location>
</feature>
<evidence type="ECO:0000313" key="3">
    <source>
        <dbReference type="EMBL" id="EZA55300.1"/>
    </source>
</evidence>
<feature type="compositionally biased region" description="Basic and acidic residues" evidence="2">
    <location>
        <begin position="208"/>
        <end position="220"/>
    </location>
</feature>
<name>A0A026WGZ1_OOCBI</name>
<dbReference type="EMBL" id="KK107213">
    <property type="protein sequence ID" value="EZA55300.1"/>
    <property type="molecule type" value="Genomic_DNA"/>
</dbReference>
<feature type="compositionally biased region" description="Acidic residues" evidence="2">
    <location>
        <begin position="1"/>
        <end position="10"/>
    </location>
</feature>
<feature type="coiled-coil region" evidence="1">
    <location>
        <begin position="292"/>
        <end position="343"/>
    </location>
</feature>
<protein>
    <submittedName>
        <fullName evidence="3">Uncharacterized protein</fullName>
    </submittedName>
</protein>
<organism evidence="3 4">
    <name type="scientific">Ooceraea biroi</name>
    <name type="common">Clonal raider ant</name>
    <name type="synonym">Cerapachys biroi</name>
    <dbReference type="NCBI Taxonomy" id="2015173"/>
    <lineage>
        <taxon>Eukaryota</taxon>
        <taxon>Metazoa</taxon>
        <taxon>Ecdysozoa</taxon>
        <taxon>Arthropoda</taxon>
        <taxon>Hexapoda</taxon>
        <taxon>Insecta</taxon>
        <taxon>Pterygota</taxon>
        <taxon>Neoptera</taxon>
        <taxon>Endopterygota</taxon>
        <taxon>Hymenoptera</taxon>
        <taxon>Apocrita</taxon>
        <taxon>Aculeata</taxon>
        <taxon>Formicoidea</taxon>
        <taxon>Formicidae</taxon>
        <taxon>Dorylinae</taxon>
        <taxon>Ooceraea</taxon>
    </lineage>
</organism>
<evidence type="ECO:0000256" key="1">
    <source>
        <dbReference type="SAM" id="Coils"/>
    </source>
</evidence>
<feature type="compositionally biased region" description="Polar residues" evidence="2">
    <location>
        <begin position="31"/>
        <end position="42"/>
    </location>
</feature>
<feature type="region of interest" description="Disordered" evidence="2">
    <location>
        <begin position="1"/>
        <end position="58"/>
    </location>
</feature>
<keyword evidence="4" id="KW-1185">Reference proteome</keyword>
<evidence type="ECO:0000313" key="4">
    <source>
        <dbReference type="Proteomes" id="UP000053097"/>
    </source>
</evidence>
<sequence length="343" mass="39375">MNDSFLEELELIPKDSKKTTHQQADRHVTTRHATSSPLLNFSEQDRRDDTLRAHKERSIETISNIPDIRIVSTKDPSLKDPKKPFDRNVKKHSVSIKTLEKNEKSVESKGKLVDVRVKVDNNKQQNISGDHKIKLQETRHLKVPENKIVNRDRNWRSGSHKENSHLLNTSIKENRCSPDSSNNHSSDVSSKENSRPSDSSRETGFVNSKKEKERLPDKVKRSGFTVQEQDPVGLLTAIKELISTYTKQESTKILRAMQELHINSQATLIKNLLNQTNDLIKEVNPGKDSARISFLIEENEQLKQELITLQVRTEDLQNKLEEFESLKQENAALKLKCHELSQT</sequence>
<feature type="compositionally biased region" description="Basic and acidic residues" evidence="2">
    <location>
        <begin position="189"/>
        <end position="201"/>
    </location>
</feature>
<gene>
    <name evidence="3" type="ORF">X777_04854</name>
</gene>
<dbReference type="OrthoDB" id="7673585at2759"/>
<feature type="compositionally biased region" description="Basic and acidic residues" evidence="2">
    <location>
        <begin position="129"/>
        <end position="164"/>
    </location>
</feature>
<evidence type="ECO:0000256" key="2">
    <source>
        <dbReference type="SAM" id="MobiDB-lite"/>
    </source>
</evidence>
<feature type="compositionally biased region" description="Low complexity" evidence="2">
    <location>
        <begin position="177"/>
        <end position="188"/>
    </location>
</feature>
<reference evidence="3 4" key="1">
    <citation type="journal article" date="2014" name="Curr. Biol.">
        <title>The genome of the clonal raider ant Cerapachys biroi.</title>
        <authorList>
            <person name="Oxley P.R."/>
            <person name="Ji L."/>
            <person name="Fetter-Pruneda I."/>
            <person name="McKenzie S.K."/>
            <person name="Li C."/>
            <person name="Hu H."/>
            <person name="Zhang G."/>
            <person name="Kronauer D.J."/>
        </authorList>
    </citation>
    <scope>NUCLEOTIDE SEQUENCE [LARGE SCALE GENOMIC DNA]</scope>
</reference>
<accession>A0A026WGZ1</accession>
<proteinExistence type="predicted"/>
<dbReference type="OMA" id="EMHPSKE"/>
<keyword evidence="1" id="KW-0175">Coiled coil</keyword>
<dbReference type="AlphaFoldDB" id="A0A026WGZ1"/>
<dbReference type="Proteomes" id="UP000053097">
    <property type="component" value="Unassembled WGS sequence"/>
</dbReference>